<dbReference type="Proteomes" id="UP001296104">
    <property type="component" value="Unassembled WGS sequence"/>
</dbReference>
<comment type="caution">
    <text evidence="2">The sequence shown here is derived from an EMBL/GenBank/DDBJ whole genome shotgun (WGS) entry which is preliminary data.</text>
</comment>
<proteinExistence type="predicted"/>
<gene>
    <name evidence="2" type="ORF">LECACI_7A004114</name>
</gene>
<dbReference type="EMBL" id="CAVMBE010000021">
    <property type="protein sequence ID" value="CAK3998134.1"/>
    <property type="molecule type" value="Genomic_DNA"/>
</dbReference>
<keyword evidence="3" id="KW-1185">Reference proteome</keyword>
<name>A0AAI9E8N1_9PEZI</name>
<feature type="compositionally biased region" description="Basic and acidic residues" evidence="1">
    <location>
        <begin position="62"/>
        <end position="77"/>
    </location>
</feature>
<evidence type="ECO:0000256" key="1">
    <source>
        <dbReference type="SAM" id="MobiDB-lite"/>
    </source>
</evidence>
<feature type="compositionally biased region" description="Low complexity" evidence="1">
    <location>
        <begin position="14"/>
        <end position="38"/>
    </location>
</feature>
<accession>A0AAI9E8N1</accession>
<evidence type="ECO:0000313" key="2">
    <source>
        <dbReference type="EMBL" id="CAK3998134.1"/>
    </source>
</evidence>
<evidence type="ECO:0000313" key="3">
    <source>
        <dbReference type="Proteomes" id="UP001296104"/>
    </source>
</evidence>
<feature type="region of interest" description="Disordered" evidence="1">
    <location>
        <begin position="1"/>
        <end position="77"/>
    </location>
</feature>
<organism evidence="2 3">
    <name type="scientific">Lecanosticta acicola</name>
    <dbReference type="NCBI Taxonomy" id="111012"/>
    <lineage>
        <taxon>Eukaryota</taxon>
        <taxon>Fungi</taxon>
        <taxon>Dikarya</taxon>
        <taxon>Ascomycota</taxon>
        <taxon>Pezizomycotina</taxon>
        <taxon>Dothideomycetes</taxon>
        <taxon>Dothideomycetidae</taxon>
        <taxon>Mycosphaerellales</taxon>
        <taxon>Mycosphaerellaceae</taxon>
        <taxon>Lecanosticta</taxon>
    </lineage>
</organism>
<protein>
    <submittedName>
        <fullName evidence="2">Uncharacterized protein</fullName>
    </submittedName>
</protein>
<reference evidence="2" key="1">
    <citation type="submission" date="2023-11" db="EMBL/GenBank/DDBJ databases">
        <authorList>
            <person name="Alioto T."/>
            <person name="Alioto T."/>
            <person name="Gomez Garrido J."/>
        </authorList>
    </citation>
    <scope>NUCLEOTIDE SEQUENCE</scope>
</reference>
<feature type="compositionally biased region" description="Basic and acidic residues" evidence="1">
    <location>
        <begin position="39"/>
        <end position="52"/>
    </location>
</feature>
<sequence>MNFTKLSSRRKSDSSSLSTQSSTSSIDLTLASTTLPLAPREDDYNMSEETRQKTLLAKCKRANKEPWKSAKALPSRD</sequence>
<dbReference type="AlphaFoldDB" id="A0AAI9E8N1"/>